<evidence type="ECO:0008006" key="3">
    <source>
        <dbReference type="Google" id="ProtNLM"/>
    </source>
</evidence>
<accession>A0A379E2R8</accession>
<dbReference type="SUPFAM" id="SSF56059">
    <property type="entry name" value="Glutathione synthetase ATP-binding domain-like"/>
    <property type="match status" value="1"/>
</dbReference>
<dbReference type="RefSeq" id="WP_025067650.1">
    <property type="nucleotide sequence ID" value="NZ_JAQCZE010000016.1"/>
</dbReference>
<proteinExistence type="predicted"/>
<dbReference type="EMBL" id="UGTM01000001">
    <property type="protein sequence ID" value="SUB86925.1"/>
    <property type="molecule type" value="Genomic_DNA"/>
</dbReference>
<dbReference type="AlphaFoldDB" id="A0A379E2R8"/>
<protein>
    <recommendedName>
        <fullName evidence="3">ATP-grasp domain-containing protein</fullName>
    </recommendedName>
</protein>
<organism evidence="1 2">
    <name type="scientific">Prevotella denticola</name>
    <dbReference type="NCBI Taxonomy" id="28129"/>
    <lineage>
        <taxon>Bacteria</taxon>
        <taxon>Pseudomonadati</taxon>
        <taxon>Bacteroidota</taxon>
        <taxon>Bacteroidia</taxon>
        <taxon>Bacteroidales</taxon>
        <taxon>Prevotellaceae</taxon>
        <taxon>Prevotella</taxon>
    </lineage>
</organism>
<gene>
    <name evidence="1" type="ORF">NCTC13067_00579</name>
</gene>
<name>A0A379E2R8_9BACT</name>
<evidence type="ECO:0000313" key="2">
    <source>
        <dbReference type="Proteomes" id="UP000255469"/>
    </source>
</evidence>
<reference evidence="1 2" key="1">
    <citation type="submission" date="2018-06" db="EMBL/GenBank/DDBJ databases">
        <authorList>
            <consortium name="Pathogen Informatics"/>
            <person name="Doyle S."/>
        </authorList>
    </citation>
    <scope>NUCLEOTIDE SEQUENCE [LARGE SCALE GENOMIC DNA]</scope>
    <source>
        <strain evidence="1 2">NCTC13067</strain>
    </source>
</reference>
<dbReference type="Proteomes" id="UP000255469">
    <property type="component" value="Unassembled WGS sequence"/>
</dbReference>
<sequence length="360" mass="40502">MTLHVFNPEHDIALAYDNKYFTAPHAGRQLRHDLDYLPALWAEDGDLVLVENVASARNYARRFMRYSGRIRFVDRSGVGELSDQIDRVSPWGWDAAVKFQLEQVGIREAVLPGGTWLAEIRRLSNRRFSSTVLKELRACLPGLPLVGEAFYAGDVEEVKRLVEKTGRTVIKAPWSSSGRGIRYVDSVLDAPVESWARKVIARQGGMMVEPYYGKVKDFGMEFVSDKTGVHYAGLSVFHTVNGAYVGNSLADETEKRKLISAYIPGDVLDKVGGMLELILTYRLQGIYQGCFGVDMMAVAHDGDSGSPDAGFRFHPVVEINLRRTMGHIALTLSDRHEFHNRMMRIDYDGSHYHLHTVHND</sequence>
<evidence type="ECO:0000313" key="1">
    <source>
        <dbReference type="EMBL" id="SUB86925.1"/>
    </source>
</evidence>